<evidence type="ECO:0000256" key="1">
    <source>
        <dbReference type="ARBA" id="ARBA00022723"/>
    </source>
</evidence>
<dbReference type="PANTHER" id="PTHR11820">
    <property type="entry name" value="ACYLPYRUVASE"/>
    <property type="match status" value="1"/>
</dbReference>
<dbReference type="Proteomes" id="UP000242181">
    <property type="component" value="Unassembled WGS sequence"/>
</dbReference>
<keyword evidence="1" id="KW-0479">Metal-binding</keyword>
<dbReference type="OrthoDB" id="9805307at2"/>
<dbReference type="InterPro" id="IPR011234">
    <property type="entry name" value="Fumarylacetoacetase-like_C"/>
</dbReference>
<keyword evidence="4" id="KW-1185">Reference proteome</keyword>
<dbReference type="Pfam" id="PF01557">
    <property type="entry name" value="FAA_hydrolase"/>
    <property type="match status" value="1"/>
</dbReference>
<dbReference type="GO" id="GO:0046872">
    <property type="term" value="F:metal ion binding"/>
    <property type="evidence" value="ECO:0007669"/>
    <property type="project" value="UniProtKB-KW"/>
</dbReference>
<dbReference type="GO" id="GO:0018773">
    <property type="term" value="F:acetylpyruvate hydrolase activity"/>
    <property type="evidence" value="ECO:0007669"/>
    <property type="project" value="TreeGrafter"/>
</dbReference>
<dbReference type="InterPro" id="IPR036663">
    <property type="entry name" value="Fumarylacetoacetase_C_sf"/>
</dbReference>
<dbReference type="Gene3D" id="3.90.850.10">
    <property type="entry name" value="Fumarylacetoacetase-like, C-terminal domain"/>
    <property type="match status" value="1"/>
</dbReference>
<evidence type="ECO:0000313" key="4">
    <source>
        <dbReference type="Proteomes" id="UP000242181"/>
    </source>
</evidence>
<name>A0A2P7QIM7_9GAMM</name>
<accession>A0A2P7QIM7</accession>
<organism evidence="3 4">
    <name type="scientific">Zobellella taiwanensis</name>
    <dbReference type="NCBI Taxonomy" id="347535"/>
    <lineage>
        <taxon>Bacteria</taxon>
        <taxon>Pseudomonadati</taxon>
        <taxon>Pseudomonadota</taxon>
        <taxon>Gammaproteobacteria</taxon>
        <taxon>Aeromonadales</taxon>
        <taxon>Aeromonadaceae</taxon>
        <taxon>Zobellella</taxon>
    </lineage>
</organism>
<sequence>MTAKLLFPPKAPTLAAVAGTDELFPVHRIFCVGRNYHAHAAEMGVSVDKSTQEPFYFTKHPSTLIPSGSEIAYPPQTANYHYEMEFVVAIGKEGFEVSEAEANELVFGYAAGLDMTRRDLQLKARETGRPWDLGKDFEESAVLGPIVRKEETGIVDSGVITLSVNGEVKQNSDLTKLIWNVPEIIAHLSRFYHLQPGDLIYTGTPDGVGPVVAGDKITGTVAGVGEVELRIAK</sequence>
<evidence type="ECO:0000259" key="2">
    <source>
        <dbReference type="Pfam" id="PF01557"/>
    </source>
</evidence>
<protein>
    <submittedName>
        <fullName evidence="3">Fumarylacetoacetase</fullName>
    </submittedName>
</protein>
<dbReference type="PANTHER" id="PTHR11820:SF90">
    <property type="entry name" value="FLUTATHIONE S-TRANSFERASE"/>
    <property type="match status" value="1"/>
</dbReference>
<feature type="domain" description="Fumarylacetoacetase-like C-terminal" evidence="2">
    <location>
        <begin position="29"/>
        <end position="231"/>
    </location>
</feature>
<dbReference type="EMBL" id="PXYH01000026">
    <property type="protein sequence ID" value="PSJ37809.1"/>
    <property type="molecule type" value="Genomic_DNA"/>
</dbReference>
<reference evidence="3 4" key="1">
    <citation type="submission" date="2018-03" db="EMBL/GenBank/DDBJ databases">
        <title>The draft genome of Zobellella taiwanensis JCM 13381.</title>
        <authorList>
            <person name="Liu L."/>
            <person name="Li L."/>
            <person name="Wang T."/>
            <person name="Zhang X."/>
            <person name="Liang L."/>
        </authorList>
    </citation>
    <scope>NUCLEOTIDE SEQUENCE [LARGE SCALE GENOMIC DNA]</scope>
    <source>
        <strain evidence="3 4">JCM 13381</strain>
    </source>
</reference>
<evidence type="ECO:0000313" key="3">
    <source>
        <dbReference type="EMBL" id="PSJ37809.1"/>
    </source>
</evidence>
<dbReference type="AlphaFoldDB" id="A0A2P7QIM7"/>
<dbReference type="RefSeq" id="WP_106454547.1">
    <property type="nucleotide sequence ID" value="NZ_PXYH01000026.1"/>
</dbReference>
<gene>
    <name evidence="3" type="ORF">C7I36_15265</name>
</gene>
<proteinExistence type="predicted"/>
<dbReference type="SUPFAM" id="SSF56529">
    <property type="entry name" value="FAH"/>
    <property type="match status" value="1"/>
</dbReference>
<comment type="caution">
    <text evidence="3">The sequence shown here is derived from an EMBL/GenBank/DDBJ whole genome shotgun (WGS) entry which is preliminary data.</text>
</comment>